<dbReference type="GO" id="GO:0033617">
    <property type="term" value="P:mitochondrial respiratory chain complex IV assembly"/>
    <property type="evidence" value="ECO:0007669"/>
    <property type="project" value="InterPro"/>
</dbReference>
<dbReference type="EMBL" id="JABELV010000014">
    <property type="protein sequence ID" value="KAG7570966.1"/>
    <property type="molecule type" value="Genomic_DNA"/>
</dbReference>
<accession>A0A8K0JQ94</accession>
<proteinExistence type="predicted"/>
<dbReference type="PANTHER" id="PTHR28523:SF1">
    <property type="entry name" value="CYTOCHROME C OXIDASE ASSEMBLY FACTOR 1"/>
    <property type="match status" value="1"/>
</dbReference>
<protein>
    <recommendedName>
        <fullName evidence="3">DUF1783-domain-containing protein</fullName>
    </recommendedName>
</protein>
<reference evidence="1" key="1">
    <citation type="submission" date="2020-04" db="EMBL/GenBank/DDBJ databases">
        <title>Analysis of mating type loci in Filobasidium floriforme.</title>
        <authorList>
            <person name="Nowrousian M."/>
        </authorList>
    </citation>
    <scope>NUCLEOTIDE SEQUENCE</scope>
    <source>
        <strain evidence="1">CBS 6242</strain>
    </source>
</reference>
<dbReference type="InterPro" id="IPR014807">
    <property type="entry name" value="Coa1"/>
</dbReference>
<evidence type="ECO:0008006" key="3">
    <source>
        <dbReference type="Google" id="ProtNLM"/>
    </source>
</evidence>
<sequence length="234" mass="26244">MSFRLPANMLRTSLRTPARQILQRRLASTEPEGITFSSKASRPSTLKYEAPEAGRAYMAAKSGVAPTAPAEGRYVNGVKQEESFAGPSRPRMVYDRPKEARPLPQLKSNWMMYTALATLGLGAWAAFLLHATNAERLSSSVLRQITYQLRNSEEIKQLLGDRVHYAENWYGFGEPWISGNVNLLQGKVDLKFRIEGSKEKATVYFTSIRPTENAEFQIVRYKVIADDGKVVQLA</sequence>
<name>A0A8K0JQ94_9TREE</name>
<dbReference type="AlphaFoldDB" id="A0A8K0JQ94"/>
<comment type="caution">
    <text evidence="1">The sequence shown here is derived from an EMBL/GenBank/DDBJ whole genome shotgun (WGS) entry which is preliminary data.</text>
</comment>
<evidence type="ECO:0000313" key="1">
    <source>
        <dbReference type="EMBL" id="KAG7570966.1"/>
    </source>
</evidence>
<evidence type="ECO:0000313" key="2">
    <source>
        <dbReference type="Proteomes" id="UP000812966"/>
    </source>
</evidence>
<dbReference type="GO" id="GO:0005743">
    <property type="term" value="C:mitochondrial inner membrane"/>
    <property type="evidence" value="ECO:0007669"/>
    <property type="project" value="TreeGrafter"/>
</dbReference>
<keyword evidence="2" id="KW-1185">Reference proteome</keyword>
<gene>
    <name evidence="1" type="ORF">FFLO_01060</name>
</gene>
<dbReference type="InterPro" id="IPR042432">
    <property type="entry name" value="Coa1_fungi"/>
</dbReference>
<organism evidence="1 2">
    <name type="scientific">Filobasidium floriforme</name>
    <dbReference type="NCBI Taxonomy" id="5210"/>
    <lineage>
        <taxon>Eukaryota</taxon>
        <taxon>Fungi</taxon>
        <taxon>Dikarya</taxon>
        <taxon>Basidiomycota</taxon>
        <taxon>Agaricomycotina</taxon>
        <taxon>Tremellomycetes</taxon>
        <taxon>Filobasidiales</taxon>
        <taxon>Filobasidiaceae</taxon>
        <taxon>Filobasidium</taxon>
    </lineage>
</organism>
<dbReference type="PANTHER" id="PTHR28523">
    <property type="entry name" value="CYTOCHROME C OXIDASE ASSEMBLY FACTOR 1"/>
    <property type="match status" value="1"/>
</dbReference>
<dbReference type="Proteomes" id="UP000812966">
    <property type="component" value="Unassembled WGS sequence"/>
</dbReference>
<dbReference type="Pfam" id="PF08695">
    <property type="entry name" value="Coa1"/>
    <property type="match status" value="1"/>
</dbReference>